<keyword evidence="4" id="KW-1185">Reference proteome</keyword>
<dbReference type="VEuPathDB" id="VectorBase:GMOY010467"/>
<feature type="region of interest" description="Disordered" evidence="2">
    <location>
        <begin position="836"/>
        <end position="875"/>
    </location>
</feature>
<evidence type="ECO:0000313" key="3">
    <source>
        <dbReference type="EnsemblMetazoa" id="GMOY010467-PA"/>
    </source>
</evidence>
<feature type="region of interest" description="Disordered" evidence="2">
    <location>
        <begin position="34"/>
        <end position="53"/>
    </location>
</feature>
<feature type="region of interest" description="Disordered" evidence="2">
    <location>
        <begin position="1473"/>
        <end position="1493"/>
    </location>
</feature>
<organism evidence="3 4">
    <name type="scientific">Glossina morsitans morsitans</name>
    <name type="common">Savannah tsetse fly</name>
    <dbReference type="NCBI Taxonomy" id="37546"/>
    <lineage>
        <taxon>Eukaryota</taxon>
        <taxon>Metazoa</taxon>
        <taxon>Ecdysozoa</taxon>
        <taxon>Arthropoda</taxon>
        <taxon>Hexapoda</taxon>
        <taxon>Insecta</taxon>
        <taxon>Pterygota</taxon>
        <taxon>Neoptera</taxon>
        <taxon>Endopterygota</taxon>
        <taxon>Diptera</taxon>
        <taxon>Brachycera</taxon>
        <taxon>Muscomorpha</taxon>
        <taxon>Hippoboscoidea</taxon>
        <taxon>Glossinidae</taxon>
        <taxon>Glossina</taxon>
    </lineage>
</organism>
<feature type="compositionally biased region" description="Basic and acidic residues" evidence="2">
    <location>
        <begin position="746"/>
        <end position="762"/>
    </location>
</feature>
<evidence type="ECO:0000313" key="4">
    <source>
        <dbReference type="Proteomes" id="UP000092444"/>
    </source>
</evidence>
<evidence type="ECO:0000256" key="2">
    <source>
        <dbReference type="SAM" id="MobiDB-lite"/>
    </source>
</evidence>
<keyword evidence="1" id="KW-0175">Coiled coil</keyword>
<dbReference type="STRING" id="37546.A0A1B0GAY3"/>
<feature type="compositionally biased region" description="Basic and acidic residues" evidence="2">
    <location>
        <begin position="782"/>
        <end position="803"/>
    </location>
</feature>
<feature type="region of interest" description="Disordered" evidence="2">
    <location>
        <begin position="746"/>
        <end position="807"/>
    </location>
</feature>
<accession>A0A1B0GAY3</accession>
<dbReference type="EnsemblMetazoa" id="GMOY010467-RA">
    <property type="protein sequence ID" value="GMOY010467-PA"/>
    <property type="gene ID" value="GMOY010467"/>
</dbReference>
<protein>
    <submittedName>
        <fullName evidence="3">Uncharacterized protein</fullName>
    </submittedName>
</protein>
<evidence type="ECO:0000256" key="1">
    <source>
        <dbReference type="SAM" id="Coils"/>
    </source>
</evidence>
<feature type="compositionally biased region" description="Polar residues" evidence="2">
    <location>
        <begin position="763"/>
        <end position="779"/>
    </location>
</feature>
<feature type="coiled-coil region" evidence="1">
    <location>
        <begin position="64"/>
        <end position="133"/>
    </location>
</feature>
<reference evidence="3" key="1">
    <citation type="submission" date="2020-05" db="UniProtKB">
        <authorList>
            <consortium name="EnsemblMetazoa"/>
        </authorList>
    </citation>
    <scope>IDENTIFICATION</scope>
    <source>
        <strain evidence="3">Yale</strain>
    </source>
</reference>
<dbReference type="EMBL" id="CCAG010004346">
    <property type="status" value="NOT_ANNOTATED_CDS"/>
    <property type="molecule type" value="Genomic_DNA"/>
</dbReference>
<proteinExistence type="predicted"/>
<sequence>MPVDESFNYNDINLDWMQDEKPPKVLSPKKCENLLTESGSSPKKFNKTKAGKKRAELAKRIHDTDSLIMQIQQLKRDKQKLEEDFGNFQKSANNVQELYTETNEKLNVTRKNLQELEENYKTLHNEMIDQKLGYDQLLDLQEKEKSRPLGYDELVIKYLKIVQRFEESQGSLKWQDNRTSDDLKRYCSNKNLKIPASCSPNKLRAKLKMKKLEKSTQCELWQQEPSKGHFIESKDQATQCQVELRNQGTQHISTMTTRGTSTSCFIKQRHVGTSFPDPKLQPSVEEILSEFGKWDVTPISPLLDSLMDVEKKSYNTIGTCTWLCNIRKQIDYLSTRSTTRPLSHQLDESIKQEVRTPMGSPTPTHVRNVHTLQGDLPSTSKAEQNSTNITVQQESFKKSALEYLNTTAFDELWQVFGKMIFSLIQPRNASMPSAFSNANLNLINSSSLQVPSFNQQEFHTWLRELYENTRRNCEETNNLGPRKTESSSQTFEEEVQSQEKMDYGLLKFGNSITGKHKREQIIKPLPRCNHQKDSSCSRNVEQQTEVVNDSCFSSSNLKSLDDSNSTTDEEISHLNLAAEQGQATISSDIRTLSSKNKFDSLTEKILELFPKAKLNKTEQKILKKLLKKSREPKKKETRRKLKTAALANELNAVDFLTNLPDFSITSDEKRNDEYGGVFNAPPKPIQDDFVFIKPSNKVRRKACNKIKELFGDDSETESDEEVEISNEQHKKELKRICYKEAKSFRKNENNTQEDHLQRRQDGDQTPSFFSIQGKFQSPTKAEANKERSDICRKDYKQSEESNRVDASNCNRTNSLNLALTFVGSTLLNQPLSISHGEQLSQDMPTGVSKENEDESSEAEELRPETSATNNSHNILAEPLRQEISTKKLQENHMFERFSNESTKIEAFPCKNLDNSEKPIFNDRYEKTNDVEEAQKLLTNADKTTDSTNCGSEELATFSDSQCLSLIYLNRTLEEDLELSSEDENEIFTINEKSEQHLSDKIICKNFQGPLDEDFEIETVEKTKEESLNMLQAGFEMSSSVENCKPEIIEQELNETLTNLSDSKHLINPVLDESSIKNVENVKKQQEKEGKNQDAELTPIDNDCNVNEHREHMSVFDASLVASLSDSNNVANDLRESPESPNLNTYAENELIIDEDYVELAKERNDSNCTTSSIEDLNDASILPILDATTCQEMLTDSVCNIVTDLLNERCLEAVDITAPEKSRKKGRKRKNELESETIVPRKCSARLQAKRLKLENTLNLKSIPVELGKYTTPLKQSNNFRKPTAKRSVKDEAEDLCKKEEIHLQVGFFKEQEKEMTIKDKKGEEEIPLQFGFFKEREEEEIIPLQFGFFKEREEEMITKYNKRHEEEITLKSGFIKEGKEEIITKDNKIQEEIALKFGFFKEREKETPTKVDTREEEIAGSSRLLSKSVSDYKDVSGEAPTEPDDFEKSEDMQYAKTTSFYTAIDSTNMSSTSSIDTPFYESPQSPPPLDSSVTHPSAILIPLELNANLLSQISNKPLIDRLIDFYDHKHFIHINCKSRRKLGKTPDQRVISHLKEYCLSNTFTDSNACELIKRLKNVTSDYKEICSSLIHVAKELPASNVEEKDLPSVIEGKPPWHLSQSLQGLFVVLRHIFNEESEFCNLLTAEINAILFNCLQYERISLQGAVNLTQLYLLAVSLQENQLDKHPARLFIANCIYYHTLKAIPMILEVLMWYPTVLPPREDRTYDHSDPLITVIKHILMNTKYDMSNTELRGKKLISKLRYEYHFTPFEPKRDDVINNLVEHLKANKADNIDLAFSLLAKRMSPDETEKRILNSHLLPMANEFYNFVAESKDYDSVVIALLDVISKIVKPFPLRRDIQIYLNLFSIFLNLIDRPAIQEAAFCAILRLQRFGYVNCYQLIKHYDPMHELNPSTEAMLKTFLYRKPLKFWKTVRFQSKA</sequence>
<name>A0A1B0GAY3_GLOMM</name>
<dbReference type="Proteomes" id="UP000092444">
    <property type="component" value="Unassembled WGS sequence"/>
</dbReference>